<dbReference type="Proteomes" id="UP001139461">
    <property type="component" value="Unassembled WGS sequence"/>
</dbReference>
<reference evidence="1" key="1">
    <citation type="submission" date="2021-09" db="EMBL/GenBank/DDBJ databases">
        <title>Genome of Aequorivita sp. strain F47161.</title>
        <authorList>
            <person name="Wang Y."/>
        </authorList>
    </citation>
    <scope>NUCLEOTIDE SEQUENCE</scope>
    <source>
        <strain evidence="1">F47161</strain>
    </source>
</reference>
<dbReference type="AlphaFoldDB" id="A0A9X1U184"/>
<dbReference type="EMBL" id="JAIRBA010000008">
    <property type="protein sequence ID" value="MCG2418550.1"/>
    <property type="molecule type" value="Genomic_DNA"/>
</dbReference>
<sequence length="186" mass="21450">MKIKSNAASAELSSPFYKINEEFCKAFENYIATKNGKVKGTFNAWSYFIQAQIMTPKSWNLKYKKATYTSTGNLIFSSKKQNLLTLAEWSTPMAGSFNSEFSIYNKEGFEFIKNLFNSSKSYKDRKDYVFYGSSINNSFIENLLQSLDPLFQSGEIYSVVLKDDRLSISLRTELHHFETFESLLKL</sequence>
<name>A0A9X1U184_9FLAO</name>
<evidence type="ECO:0000313" key="2">
    <source>
        <dbReference type="Proteomes" id="UP001139461"/>
    </source>
</evidence>
<evidence type="ECO:0000313" key="1">
    <source>
        <dbReference type="EMBL" id="MCG2418550.1"/>
    </source>
</evidence>
<keyword evidence="2" id="KW-1185">Reference proteome</keyword>
<protein>
    <submittedName>
        <fullName evidence="1">Uncharacterized protein</fullName>
    </submittedName>
</protein>
<dbReference type="RefSeq" id="WP_237602359.1">
    <property type="nucleotide sequence ID" value="NZ_JAIRBA010000008.1"/>
</dbReference>
<accession>A0A9X1U184</accession>
<organism evidence="1 2">
    <name type="scientific">Aequorivita vitellina</name>
    <dbReference type="NCBI Taxonomy" id="2874475"/>
    <lineage>
        <taxon>Bacteria</taxon>
        <taxon>Pseudomonadati</taxon>
        <taxon>Bacteroidota</taxon>
        <taxon>Flavobacteriia</taxon>
        <taxon>Flavobacteriales</taxon>
        <taxon>Flavobacteriaceae</taxon>
        <taxon>Aequorivita</taxon>
    </lineage>
</organism>
<comment type="caution">
    <text evidence="1">The sequence shown here is derived from an EMBL/GenBank/DDBJ whole genome shotgun (WGS) entry which is preliminary data.</text>
</comment>
<gene>
    <name evidence="1" type="ORF">K8089_05905</name>
</gene>
<proteinExistence type="predicted"/>